<dbReference type="Pfam" id="PF01471">
    <property type="entry name" value="PG_binding_1"/>
    <property type="match status" value="1"/>
</dbReference>
<evidence type="ECO:0000259" key="1">
    <source>
        <dbReference type="Pfam" id="PF01471"/>
    </source>
</evidence>
<dbReference type="InterPro" id="IPR036366">
    <property type="entry name" value="PGBDSf"/>
</dbReference>
<dbReference type="InterPro" id="IPR036365">
    <property type="entry name" value="PGBD-like_sf"/>
</dbReference>
<dbReference type="HOGENOM" id="CLU_2969067_0_0_6"/>
<keyword evidence="3" id="KW-1185">Reference proteome</keyword>
<dbReference type="AlphaFoldDB" id="A0A0B4XIR7"/>
<dbReference type="KEGG" id="apac:S7S_00830"/>
<sequence length="58" mass="6286">MRVQIQLNAIGLYNGSIDGILGQQTQNALKLFQRIKELPESGMMTDATLQALGVSPVN</sequence>
<protein>
    <submittedName>
        <fullName evidence="2">Peptidoglycan-binding domain 1 protein</fullName>
    </submittedName>
</protein>
<evidence type="ECO:0000313" key="2">
    <source>
        <dbReference type="EMBL" id="AJD46590.1"/>
    </source>
</evidence>
<dbReference type="EMBL" id="CP004387">
    <property type="protein sequence ID" value="AJD46590.1"/>
    <property type="molecule type" value="Genomic_DNA"/>
</dbReference>
<name>A0A0B4XIR7_9GAMM</name>
<dbReference type="InterPro" id="IPR002477">
    <property type="entry name" value="Peptidoglycan-bd-like"/>
</dbReference>
<dbReference type="SUPFAM" id="SSF47090">
    <property type="entry name" value="PGBD-like"/>
    <property type="match status" value="1"/>
</dbReference>
<reference evidence="2 3" key="1">
    <citation type="journal article" date="2012" name="J. Bacteriol.">
        <title>Genome sequence of an alkane-degrading bacterium, Alcanivorax pacificus type strain W11-5, isolated from deep sea sediment.</title>
        <authorList>
            <person name="Lai Q."/>
            <person name="Shao Z."/>
        </authorList>
    </citation>
    <scope>NUCLEOTIDE SEQUENCE [LARGE SCALE GENOMIC DNA]</scope>
    <source>
        <strain evidence="2 3">W11-5</strain>
    </source>
</reference>
<proteinExistence type="predicted"/>
<dbReference type="Proteomes" id="UP000006764">
    <property type="component" value="Chromosome"/>
</dbReference>
<dbReference type="STRING" id="391936.S7S_00830"/>
<organism evidence="2 3">
    <name type="scientific">Isoalcanivorax pacificus W11-5</name>
    <dbReference type="NCBI Taxonomy" id="391936"/>
    <lineage>
        <taxon>Bacteria</taxon>
        <taxon>Pseudomonadati</taxon>
        <taxon>Pseudomonadota</taxon>
        <taxon>Gammaproteobacteria</taxon>
        <taxon>Oceanospirillales</taxon>
        <taxon>Alcanivoracaceae</taxon>
        <taxon>Isoalcanivorax</taxon>
    </lineage>
</organism>
<feature type="domain" description="Peptidoglycan binding-like" evidence="1">
    <location>
        <begin position="3"/>
        <end position="52"/>
    </location>
</feature>
<evidence type="ECO:0000313" key="3">
    <source>
        <dbReference type="Proteomes" id="UP000006764"/>
    </source>
</evidence>
<accession>A0A0B4XIR7</accession>
<dbReference type="Gene3D" id="1.10.101.10">
    <property type="entry name" value="PGBD-like superfamily/PGBD"/>
    <property type="match status" value="1"/>
</dbReference>
<gene>
    <name evidence="2" type="ORF">S7S_00830</name>
</gene>